<gene>
    <name evidence="1" type="ORF">DPMN_188038</name>
</gene>
<accession>A0A9D4IAZ5</accession>
<name>A0A9D4IAZ5_DREPO</name>
<evidence type="ECO:0000313" key="1">
    <source>
        <dbReference type="EMBL" id="KAH3753402.1"/>
    </source>
</evidence>
<organism evidence="1 2">
    <name type="scientific">Dreissena polymorpha</name>
    <name type="common">Zebra mussel</name>
    <name type="synonym">Mytilus polymorpha</name>
    <dbReference type="NCBI Taxonomy" id="45954"/>
    <lineage>
        <taxon>Eukaryota</taxon>
        <taxon>Metazoa</taxon>
        <taxon>Spiralia</taxon>
        <taxon>Lophotrochozoa</taxon>
        <taxon>Mollusca</taxon>
        <taxon>Bivalvia</taxon>
        <taxon>Autobranchia</taxon>
        <taxon>Heteroconchia</taxon>
        <taxon>Euheterodonta</taxon>
        <taxon>Imparidentia</taxon>
        <taxon>Neoheterodontei</taxon>
        <taxon>Myida</taxon>
        <taxon>Dreissenoidea</taxon>
        <taxon>Dreissenidae</taxon>
        <taxon>Dreissena</taxon>
    </lineage>
</organism>
<reference evidence="1" key="1">
    <citation type="journal article" date="2019" name="bioRxiv">
        <title>The Genome of the Zebra Mussel, Dreissena polymorpha: A Resource for Invasive Species Research.</title>
        <authorList>
            <person name="McCartney M.A."/>
            <person name="Auch B."/>
            <person name="Kono T."/>
            <person name="Mallez S."/>
            <person name="Zhang Y."/>
            <person name="Obille A."/>
            <person name="Becker A."/>
            <person name="Abrahante J.E."/>
            <person name="Garbe J."/>
            <person name="Badalamenti J.P."/>
            <person name="Herman A."/>
            <person name="Mangelson H."/>
            <person name="Liachko I."/>
            <person name="Sullivan S."/>
            <person name="Sone E.D."/>
            <person name="Koren S."/>
            <person name="Silverstein K.A.T."/>
            <person name="Beckman K.B."/>
            <person name="Gohl D.M."/>
        </authorList>
    </citation>
    <scope>NUCLEOTIDE SEQUENCE</scope>
    <source>
        <strain evidence="1">Duluth1</strain>
        <tissue evidence="1">Whole animal</tissue>
    </source>
</reference>
<proteinExistence type="predicted"/>
<protein>
    <submittedName>
        <fullName evidence="1">Uncharacterized protein</fullName>
    </submittedName>
</protein>
<sequence>MKPCIPLSPFEIDSTHHIHHSTITNDSVILTCQPLVFDDRFLCLTGSYVYIETSAPRKLGDKAWLLGPEITAYQTICLFLLVQHERRERGNAECIHVQQRHFAWYSAVETDREQGD</sequence>
<dbReference type="Proteomes" id="UP000828390">
    <property type="component" value="Unassembled WGS sequence"/>
</dbReference>
<comment type="caution">
    <text evidence="1">The sequence shown here is derived from an EMBL/GenBank/DDBJ whole genome shotgun (WGS) entry which is preliminary data.</text>
</comment>
<reference evidence="1" key="2">
    <citation type="submission" date="2020-11" db="EMBL/GenBank/DDBJ databases">
        <authorList>
            <person name="McCartney M.A."/>
            <person name="Auch B."/>
            <person name="Kono T."/>
            <person name="Mallez S."/>
            <person name="Becker A."/>
            <person name="Gohl D.M."/>
            <person name="Silverstein K.A.T."/>
            <person name="Koren S."/>
            <person name="Bechman K.B."/>
            <person name="Herman A."/>
            <person name="Abrahante J.E."/>
            <person name="Garbe J."/>
        </authorList>
    </citation>
    <scope>NUCLEOTIDE SEQUENCE</scope>
    <source>
        <strain evidence="1">Duluth1</strain>
        <tissue evidence="1">Whole animal</tissue>
    </source>
</reference>
<keyword evidence="2" id="KW-1185">Reference proteome</keyword>
<dbReference type="EMBL" id="JAIWYP010000010">
    <property type="protein sequence ID" value="KAH3753402.1"/>
    <property type="molecule type" value="Genomic_DNA"/>
</dbReference>
<dbReference type="AlphaFoldDB" id="A0A9D4IAZ5"/>
<evidence type="ECO:0000313" key="2">
    <source>
        <dbReference type="Proteomes" id="UP000828390"/>
    </source>
</evidence>